<reference evidence="1" key="1">
    <citation type="submission" date="2015-06" db="UniProtKB">
        <authorList>
            <consortium name="EnsemblPlants"/>
        </authorList>
    </citation>
    <scope>IDENTIFICATION</scope>
</reference>
<dbReference type="Pfam" id="PF03140">
    <property type="entry name" value="DUF247"/>
    <property type="match status" value="2"/>
</dbReference>
<accession>M8AJP9</accession>
<protein>
    <submittedName>
        <fullName evidence="1">Uncharacterized protein</fullName>
    </submittedName>
</protein>
<evidence type="ECO:0000313" key="1">
    <source>
        <dbReference type="EnsemblPlants" id="EMT04716"/>
    </source>
</evidence>
<dbReference type="InterPro" id="IPR004158">
    <property type="entry name" value="DUF247_pln"/>
</dbReference>
<organism evidence="1">
    <name type="scientific">Aegilops tauschii</name>
    <name type="common">Tausch's goatgrass</name>
    <name type="synonym">Aegilops squarrosa</name>
    <dbReference type="NCBI Taxonomy" id="37682"/>
    <lineage>
        <taxon>Eukaryota</taxon>
        <taxon>Viridiplantae</taxon>
        <taxon>Streptophyta</taxon>
        <taxon>Embryophyta</taxon>
        <taxon>Tracheophyta</taxon>
        <taxon>Spermatophyta</taxon>
        <taxon>Magnoliopsida</taxon>
        <taxon>Liliopsida</taxon>
        <taxon>Poales</taxon>
        <taxon>Poaceae</taxon>
        <taxon>BOP clade</taxon>
        <taxon>Pooideae</taxon>
        <taxon>Triticodae</taxon>
        <taxon>Triticeae</taxon>
        <taxon>Triticinae</taxon>
        <taxon>Aegilops</taxon>
    </lineage>
</organism>
<dbReference type="AlphaFoldDB" id="M8AJP9"/>
<name>M8AJP9_AEGTA</name>
<dbReference type="PANTHER" id="PTHR31170">
    <property type="entry name" value="BNAC04G53230D PROTEIN"/>
    <property type="match status" value="1"/>
</dbReference>
<proteinExistence type="predicted"/>
<dbReference type="EnsemblPlants" id="EMT04716">
    <property type="protein sequence ID" value="EMT04716"/>
    <property type="gene ID" value="F775_04437"/>
</dbReference>
<dbReference type="PANTHER" id="PTHR31170:SF18">
    <property type="entry name" value="(WILD MALAYSIAN BANANA) HYPOTHETICAL PROTEIN"/>
    <property type="match status" value="1"/>
</dbReference>
<sequence length="387" mass="44430">MAGPYYHGNSSLQFMGKVKWNYLDYVLKLNSGKKLEAYLTIMESLEKQARSCYSEEVSLESDMFLRMLLLDGCFVLVYLGGTAGLDWCVNEQSASGSNYQGEEPLQYTIAQPEEIIEHASTEGVELEHISRGEQCNDQKDPDQPKCDPISEWQDTHAFRDLLLLENQLPFSIVKRIYGLLVGDDAVDLLTKKVRKYLELYIQKYTTIARNISYKFLSDTELMATSEAGIEFKRKEHNKHNQPSLLDITFDKGEVEIPCLLIDENTICLFRNFVAFEQTCSQFGNDVTSYITFMSQLVSTPCDVALLARKGIILHHMRTDEEVSTHFSKLGKNADFDQNGAHYLKSVCCMMEEYYQNRVNRWMAWLWHNHLKNPWLVLAVVAAAIVLF</sequence>